<gene>
    <name evidence="1" type="ORF">DET59_11575</name>
</gene>
<dbReference type="AlphaFoldDB" id="A0A366EJ81"/>
<evidence type="ECO:0000313" key="1">
    <source>
        <dbReference type="EMBL" id="RBP02408.1"/>
    </source>
</evidence>
<protein>
    <submittedName>
        <fullName evidence="1">Uncharacterized protein</fullName>
    </submittedName>
</protein>
<dbReference type="Proteomes" id="UP000252118">
    <property type="component" value="Unassembled WGS sequence"/>
</dbReference>
<accession>A0A366EJ81</accession>
<dbReference type="EMBL" id="QNRJ01000015">
    <property type="protein sequence ID" value="RBP02408.1"/>
    <property type="molecule type" value="Genomic_DNA"/>
</dbReference>
<evidence type="ECO:0000313" key="2">
    <source>
        <dbReference type="Proteomes" id="UP000252118"/>
    </source>
</evidence>
<name>A0A366EJ81_9BACI</name>
<sequence length="59" mass="6741">MNEEDAILPGVLLYFYCGYEGLRKTQFCQSLVISCSRMRGEYAGFRDTLIVRRAGSHDC</sequence>
<organism evidence="1 2">
    <name type="scientific">Rossellomorea aquimaris</name>
    <dbReference type="NCBI Taxonomy" id="189382"/>
    <lineage>
        <taxon>Bacteria</taxon>
        <taxon>Bacillati</taxon>
        <taxon>Bacillota</taxon>
        <taxon>Bacilli</taxon>
        <taxon>Bacillales</taxon>
        <taxon>Bacillaceae</taxon>
        <taxon>Rossellomorea</taxon>
    </lineage>
</organism>
<reference evidence="1 2" key="1">
    <citation type="submission" date="2018-06" db="EMBL/GenBank/DDBJ databases">
        <title>Freshwater and sediment microbial communities from various areas in North America, analyzing microbe dynamics in response to fracking.</title>
        <authorList>
            <person name="Lamendella R."/>
        </authorList>
    </citation>
    <scope>NUCLEOTIDE SEQUENCE [LARGE SCALE GENOMIC DNA]</scope>
    <source>
        <strain evidence="1 2">97B</strain>
    </source>
</reference>
<proteinExistence type="predicted"/>
<comment type="caution">
    <text evidence="1">The sequence shown here is derived from an EMBL/GenBank/DDBJ whole genome shotgun (WGS) entry which is preliminary data.</text>
</comment>